<dbReference type="Proteomes" id="UP001084197">
    <property type="component" value="Unassembled WGS sequence"/>
</dbReference>
<evidence type="ECO:0000313" key="2">
    <source>
        <dbReference type="Proteomes" id="UP001084197"/>
    </source>
</evidence>
<gene>
    <name evidence="1" type="ORF">OWO01_07935</name>
</gene>
<keyword evidence="2" id="KW-1185">Reference proteome</keyword>
<organism evidence="1 2">
    <name type="scientific">Natronobacillus azotifigens</name>
    <dbReference type="NCBI Taxonomy" id="472978"/>
    <lineage>
        <taxon>Bacteria</taxon>
        <taxon>Bacillati</taxon>
        <taxon>Bacillota</taxon>
        <taxon>Bacilli</taxon>
        <taxon>Bacillales</taxon>
        <taxon>Bacillaceae</taxon>
        <taxon>Natronobacillus</taxon>
    </lineage>
</organism>
<dbReference type="RefSeq" id="WP_268779909.1">
    <property type="nucleotide sequence ID" value="NZ_JAPRAT010000013.1"/>
</dbReference>
<reference evidence="1" key="1">
    <citation type="submission" date="2022-11" db="EMBL/GenBank/DDBJ databases">
        <title>WGS of Natronobacillus azotifigens 24KS-1, an anaerobic diazotrophic haloalkaliphile from soda-rich habitats.</title>
        <authorList>
            <person name="Sorokin D.Y."/>
            <person name="Merkel A.Y."/>
        </authorList>
    </citation>
    <scope>NUCLEOTIDE SEQUENCE</scope>
    <source>
        <strain evidence="1">24KS-1</strain>
    </source>
</reference>
<dbReference type="AlphaFoldDB" id="A0A9J6RBS0"/>
<protein>
    <submittedName>
        <fullName evidence="1">Uncharacterized protein</fullName>
    </submittedName>
</protein>
<proteinExistence type="predicted"/>
<comment type="caution">
    <text evidence="1">The sequence shown here is derived from an EMBL/GenBank/DDBJ whole genome shotgun (WGS) entry which is preliminary data.</text>
</comment>
<dbReference type="EMBL" id="JAPRAT010000013">
    <property type="protein sequence ID" value="MCZ0703138.1"/>
    <property type="molecule type" value="Genomic_DNA"/>
</dbReference>
<evidence type="ECO:0000313" key="1">
    <source>
        <dbReference type="EMBL" id="MCZ0703138.1"/>
    </source>
</evidence>
<name>A0A9J6RBS0_9BACI</name>
<sequence length="84" mass="9792">MLRLIKHSNFLEFMNPQDDNCLYRIAAMIDLKEESLNLVDQMTDIDAEAKASEALIFIPNIADMFDQNINSKRYQFSKKAIQSY</sequence>
<accession>A0A9J6RBS0</accession>